<comment type="similarity">
    <text evidence="3">Belongs to the krueppel C2H2-type zinc-finger protein family.</text>
</comment>
<comment type="subcellular location">
    <subcellularLocation>
        <location evidence="2">Nucleus</location>
    </subcellularLocation>
</comment>
<comment type="function">
    <text evidence="1">May be involved in transcriptional regulation.</text>
</comment>
<feature type="domain" description="C2H2-type" evidence="15">
    <location>
        <begin position="228"/>
        <end position="255"/>
    </location>
</feature>
<dbReference type="Pfam" id="PF00096">
    <property type="entry name" value="zf-C2H2"/>
    <property type="match status" value="5"/>
</dbReference>
<evidence type="ECO:0000256" key="9">
    <source>
        <dbReference type="ARBA" id="ARBA00022843"/>
    </source>
</evidence>
<evidence type="ECO:0000256" key="7">
    <source>
        <dbReference type="ARBA" id="ARBA00022771"/>
    </source>
</evidence>
<evidence type="ECO:0000256" key="11">
    <source>
        <dbReference type="ARBA" id="ARBA00023125"/>
    </source>
</evidence>
<evidence type="ECO:0000256" key="2">
    <source>
        <dbReference type="ARBA" id="ARBA00004123"/>
    </source>
</evidence>
<feature type="domain" description="C2H2-type" evidence="15">
    <location>
        <begin position="447"/>
        <end position="474"/>
    </location>
</feature>
<dbReference type="PROSITE" id="PS00028">
    <property type="entry name" value="ZINC_FINGER_C2H2_1"/>
    <property type="match status" value="6"/>
</dbReference>
<evidence type="ECO:0000256" key="8">
    <source>
        <dbReference type="ARBA" id="ARBA00022833"/>
    </source>
</evidence>
<dbReference type="InterPro" id="IPR036236">
    <property type="entry name" value="Znf_C2H2_sf"/>
</dbReference>
<dbReference type="EMBL" id="JAINUF010000002">
    <property type="protein sequence ID" value="KAJ8374054.1"/>
    <property type="molecule type" value="Genomic_DNA"/>
</dbReference>
<evidence type="ECO:0000256" key="3">
    <source>
        <dbReference type="ARBA" id="ARBA00006991"/>
    </source>
</evidence>
<dbReference type="InterPro" id="IPR050589">
    <property type="entry name" value="Ikaros_C2H2-ZF"/>
</dbReference>
<evidence type="ECO:0000256" key="14">
    <source>
        <dbReference type="PROSITE-ProRule" id="PRU00042"/>
    </source>
</evidence>
<dbReference type="GO" id="GO:0000978">
    <property type="term" value="F:RNA polymerase II cis-regulatory region sequence-specific DNA binding"/>
    <property type="evidence" value="ECO:0007669"/>
    <property type="project" value="TreeGrafter"/>
</dbReference>
<keyword evidence="12" id="KW-0804">Transcription</keyword>
<evidence type="ECO:0000256" key="1">
    <source>
        <dbReference type="ARBA" id="ARBA00003767"/>
    </source>
</evidence>
<accession>A0A9Q1J754</accession>
<sequence>MAETLTECAALGLNKLEPEWVTAHSGVSDVHHTHTSLIKTETELDSTHTGDLIKTECLDRTELGHVTHLQPDQIKTETDDGGYLKTEDISDLQDIKCVDIKSYEVKCESSESLVSDVMNTVMNRASVGHKDQTEPWQCAGEPNPNSKNEEIHDLHKHVGNQWEMHTAGNQSNFIQESTSLTVTDKVVGLHYHRVNSGEKSLKCVQCGKISLASQYREHLIINSSEKSYRCTHCEERFNMQSVFIQNKTFHSNEKAYDGKCFNKQSHLNGNKEIQTGQKPYKCNKCWECFSHSSSLSRHQTIHCGEEQSRWTQNVRCNELSSLIKNEASYTGQKPFKCTLCGKCFAKGYNLRRHEIIHTGEKPYKCIQCGKCFNVKYCLDYHQRIHTGEKPYTCTQCGKHFAVRSTLNKHKRIHTGEKPYKCTQCGKHFAVVSTLNNHKRIHTGEKPYKCTQCGKHFAVASTLNKHKKIHTVEKPYKCKYKINI</sequence>
<evidence type="ECO:0000256" key="12">
    <source>
        <dbReference type="ARBA" id="ARBA00023163"/>
    </source>
</evidence>
<keyword evidence="10" id="KW-0805">Transcription regulation</keyword>
<keyword evidence="8" id="KW-0862">Zinc</keyword>
<feature type="domain" description="C2H2-type" evidence="15">
    <location>
        <begin position="419"/>
        <end position="446"/>
    </location>
</feature>
<keyword evidence="5" id="KW-0479">Metal-binding</keyword>
<dbReference type="InterPro" id="IPR013087">
    <property type="entry name" value="Znf_C2H2_type"/>
</dbReference>
<keyword evidence="9" id="KW-0832">Ubl conjugation</keyword>
<evidence type="ECO:0000313" key="16">
    <source>
        <dbReference type="EMBL" id="KAJ8374054.1"/>
    </source>
</evidence>
<keyword evidence="6" id="KW-0677">Repeat</keyword>
<feature type="domain" description="C2H2-type" evidence="15">
    <location>
        <begin position="280"/>
        <end position="307"/>
    </location>
</feature>
<dbReference type="Gene3D" id="3.30.160.60">
    <property type="entry name" value="Classic Zinc Finger"/>
    <property type="match status" value="7"/>
</dbReference>
<dbReference type="FunFam" id="3.30.160.60:FF:000247">
    <property type="entry name" value="Zinc finger protein 236"/>
    <property type="match status" value="1"/>
</dbReference>
<dbReference type="AlphaFoldDB" id="A0A9Q1J754"/>
<dbReference type="SMART" id="SM00355">
    <property type="entry name" value="ZnF_C2H2"/>
    <property type="match status" value="7"/>
</dbReference>
<evidence type="ECO:0000313" key="17">
    <source>
        <dbReference type="Proteomes" id="UP001152622"/>
    </source>
</evidence>
<organism evidence="16 17">
    <name type="scientific">Synaphobranchus kaupii</name>
    <name type="common">Kaup's arrowtooth eel</name>
    <dbReference type="NCBI Taxonomy" id="118154"/>
    <lineage>
        <taxon>Eukaryota</taxon>
        <taxon>Metazoa</taxon>
        <taxon>Chordata</taxon>
        <taxon>Craniata</taxon>
        <taxon>Vertebrata</taxon>
        <taxon>Euteleostomi</taxon>
        <taxon>Actinopterygii</taxon>
        <taxon>Neopterygii</taxon>
        <taxon>Teleostei</taxon>
        <taxon>Anguilliformes</taxon>
        <taxon>Synaphobranchidae</taxon>
        <taxon>Synaphobranchus</taxon>
    </lineage>
</organism>
<feature type="domain" description="C2H2-type" evidence="15">
    <location>
        <begin position="363"/>
        <end position="390"/>
    </location>
</feature>
<dbReference type="Proteomes" id="UP001152622">
    <property type="component" value="Chromosome 2"/>
</dbReference>
<dbReference type="PROSITE" id="PS50157">
    <property type="entry name" value="ZINC_FINGER_C2H2_2"/>
    <property type="match status" value="7"/>
</dbReference>
<dbReference type="PANTHER" id="PTHR24404">
    <property type="entry name" value="ZINC FINGER PROTEIN"/>
    <property type="match status" value="1"/>
</dbReference>
<dbReference type="SUPFAM" id="SSF57667">
    <property type="entry name" value="beta-beta-alpha zinc fingers"/>
    <property type="match status" value="5"/>
</dbReference>
<reference evidence="16" key="1">
    <citation type="journal article" date="2023" name="Science">
        <title>Genome structures resolve the early diversification of teleost fishes.</title>
        <authorList>
            <person name="Parey E."/>
            <person name="Louis A."/>
            <person name="Montfort J."/>
            <person name="Bouchez O."/>
            <person name="Roques C."/>
            <person name="Iampietro C."/>
            <person name="Lluch J."/>
            <person name="Castinel A."/>
            <person name="Donnadieu C."/>
            <person name="Desvignes T."/>
            <person name="Floi Bucao C."/>
            <person name="Jouanno E."/>
            <person name="Wen M."/>
            <person name="Mejri S."/>
            <person name="Dirks R."/>
            <person name="Jansen H."/>
            <person name="Henkel C."/>
            <person name="Chen W.J."/>
            <person name="Zahm M."/>
            <person name="Cabau C."/>
            <person name="Klopp C."/>
            <person name="Thompson A.W."/>
            <person name="Robinson-Rechavi M."/>
            <person name="Braasch I."/>
            <person name="Lecointre G."/>
            <person name="Bobe J."/>
            <person name="Postlethwait J.H."/>
            <person name="Berthelot C."/>
            <person name="Roest Crollius H."/>
            <person name="Guiguen Y."/>
        </authorList>
    </citation>
    <scope>NUCLEOTIDE SEQUENCE</scope>
    <source>
        <strain evidence="16">WJC10195</strain>
    </source>
</reference>
<evidence type="ECO:0000256" key="5">
    <source>
        <dbReference type="ARBA" id="ARBA00022723"/>
    </source>
</evidence>
<keyword evidence="7 14" id="KW-0863">Zinc-finger</keyword>
<feature type="domain" description="C2H2-type" evidence="15">
    <location>
        <begin position="391"/>
        <end position="418"/>
    </location>
</feature>
<dbReference type="FunFam" id="3.30.160.60:FF:002005">
    <property type="entry name" value="Zinc finger protein 200"/>
    <property type="match status" value="1"/>
</dbReference>
<feature type="domain" description="C2H2-type" evidence="15">
    <location>
        <begin position="335"/>
        <end position="362"/>
    </location>
</feature>
<keyword evidence="11" id="KW-0238">DNA-binding</keyword>
<proteinExistence type="inferred from homology"/>
<evidence type="ECO:0000256" key="4">
    <source>
        <dbReference type="ARBA" id="ARBA00022499"/>
    </source>
</evidence>
<dbReference type="GO" id="GO:0005634">
    <property type="term" value="C:nucleus"/>
    <property type="evidence" value="ECO:0007669"/>
    <property type="project" value="UniProtKB-SubCell"/>
</dbReference>
<evidence type="ECO:0000256" key="10">
    <source>
        <dbReference type="ARBA" id="ARBA00023015"/>
    </source>
</evidence>
<dbReference type="FunFam" id="3.30.160.60:FF:000638">
    <property type="entry name" value="Zinc finger protein 184"/>
    <property type="match status" value="1"/>
</dbReference>
<keyword evidence="4" id="KW-1017">Isopeptide bond</keyword>
<dbReference type="FunFam" id="3.30.160.60:FF:002343">
    <property type="entry name" value="Zinc finger protein 33A"/>
    <property type="match status" value="2"/>
</dbReference>
<keyword evidence="17" id="KW-1185">Reference proteome</keyword>
<comment type="caution">
    <text evidence="16">The sequence shown here is derived from an EMBL/GenBank/DDBJ whole genome shotgun (WGS) entry which is preliminary data.</text>
</comment>
<evidence type="ECO:0000256" key="6">
    <source>
        <dbReference type="ARBA" id="ARBA00022737"/>
    </source>
</evidence>
<evidence type="ECO:0000256" key="13">
    <source>
        <dbReference type="ARBA" id="ARBA00023242"/>
    </source>
</evidence>
<dbReference type="GO" id="GO:0003700">
    <property type="term" value="F:DNA-binding transcription factor activity"/>
    <property type="evidence" value="ECO:0007669"/>
    <property type="project" value="TreeGrafter"/>
</dbReference>
<dbReference type="GO" id="GO:0006357">
    <property type="term" value="P:regulation of transcription by RNA polymerase II"/>
    <property type="evidence" value="ECO:0007669"/>
    <property type="project" value="TreeGrafter"/>
</dbReference>
<dbReference type="GO" id="GO:0008270">
    <property type="term" value="F:zinc ion binding"/>
    <property type="evidence" value="ECO:0007669"/>
    <property type="project" value="UniProtKB-KW"/>
</dbReference>
<dbReference type="FunFam" id="3.30.160.60:FF:000912">
    <property type="entry name" value="Zinc finger protein 660"/>
    <property type="match status" value="1"/>
</dbReference>
<protein>
    <recommendedName>
        <fullName evidence="15">C2H2-type domain-containing protein</fullName>
    </recommendedName>
</protein>
<name>A0A9Q1J754_SYNKA</name>
<evidence type="ECO:0000259" key="15">
    <source>
        <dbReference type="PROSITE" id="PS50157"/>
    </source>
</evidence>
<dbReference type="OrthoDB" id="9537509at2759"/>
<keyword evidence="13" id="KW-0539">Nucleus</keyword>
<gene>
    <name evidence="16" type="ORF">SKAU_G00046340</name>
</gene>
<dbReference type="PANTHER" id="PTHR24404:SF41">
    <property type="entry name" value="ZINC FINGER PROTEIN 613"/>
    <property type="match status" value="1"/>
</dbReference>